<feature type="binding site" evidence="2">
    <location>
        <begin position="160"/>
        <end position="161"/>
    </location>
    <ligand>
        <name>UDP-N-acetyl-alpha-D-muramoyl-L-alanyl-D-glutamate</name>
        <dbReference type="ChEBI" id="CHEBI:83900"/>
    </ligand>
</feature>
<dbReference type="InterPro" id="IPR005761">
    <property type="entry name" value="UDP-N-AcMur-Glu-dNH2Pim_ligase"/>
</dbReference>
<reference evidence="6" key="1">
    <citation type="submission" date="2020-12" db="EMBL/GenBank/DDBJ databases">
        <title>Taurinivorans muris gen. nov., sp. nov., fundamental and realized metabolic niche of a ubiquitous sulfidogenic bacterium in the murine intestine.</title>
        <authorList>
            <person name="Ye H."/>
            <person name="Hanson B.T."/>
            <person name="Loy A."/>
        </authorList>
    </citation>
    <scope>NUCLEOTIDE SEQUENCE</scope>
    <source>
        <strain evidence="6">LT0009</strain>
    </source>
</reference>
<comment type="catalytic activity">
    <reaction evidence="2">
        <text>UDP-N-acetyl-alpha-D-muramoyl-L-alanyl-D-glutamate + meso-2,6-diaminopimelate + ATP = UDP-N-acetyl-alpha-D-muramoyl-L-alanyl-gamma-D-glutamyl-meso-2,6-diaminopimelate + ADP + phosphate + H(+)</text>
        <dbReference type="Rhea" id="RHEA:23676"/>
        <dbReference type="ChEBI" id="CHEBI:15378"/>
        <dbReference type="ChEBI" id="CHEBI:30616"/>
        <dbReference type="ChEBI" id="CHEBI:43474"/>
        <dbReference type="ChEBI" id="CHEBI:57791"/>
        <dbReference type="ChEBI" id="CHEBI:83900"/>
        <dbReference type="ChEBI" id="CHEBI:83905"/>
        <dbReference type="ChEBI" id="CHEBI:456216"/>
        <dbReference type="EC" id="6.3.2.13"/>
    </reaction>
</comment>
<organism evidence="6 7">
    <name type="scientific">Taurinivorans muris</name>
    <dbReference type="NCBI Taxonomy" id="2787751"/>
    <lineage>
        <taxon>Bacteria</taxon>
        <taxon>Pseudomonadati</taxon>
        <taxon>Thermodesulfobacteriota</taxon>
        <taxon>Desulfovibrionia</taxon>
        <taxon>Desulfovibrionales</taxon>
        <taxon>Desulfovibrionaceae</taxon>
        <taxon>Taurinivorans</taxon>
    </lineage>
</organism>
<keyword evidence="2 3" id="KW-0131">Cell cycle</keyword>
<name>A0ABY5Y0T1_9BACT</name>
<comment type="subcellular location">
    <subcellularLocation>
        <location evidence="2 3">Cytoplasm</location>
    </subcellularLocation>
</comment>
<dbReference type="EC" id="6.3.2.13" evidence="2"/>
<evidence type="ECO:0000313" key="7">
    <source>
        <dbReference type="Proteomes" id="UP001058120"/>
    </source>
</evidence>
<keyword evidence="2 3" id="KW-0132">Cell division</keyword>
<feature type="binding site" evidence="2">
    <location>
        <position position="399"/>
    </location>
    <ligand>
        <name>meso-2,6-diaminopimelate</name>
        <dbReference type="ChEBI" id="CHEBI:57791"/>
    </ligand>
</feature>
<keyword evidence="2" id="KW-0460">Magnesium</keyword>
<dbReference type="NCBIfam" id="TIGR01085">
    <property type="entry name" value="murE"/>
    <property type="match status" value="1"/>
</dbReference>
<dbReference type="Proteomes" id="UP001058120">
    <property type="component" value="Chromosome"/>
</dbReference>
<keyword evidence="2 3" id="KW-0573">Peptidoglycan synthesis</keyword>
<evidence type="ECO:0000256" key="1">
    <source>
        <dbReference type="ARBA" id="ARBA00005898"/>
    </source>
</evidence>
<evidence type="ECO:0000256" key="3">
    <source>
        <dbReference type="RuleBase" id="RU004135"/>
    </source>
</evidence>
<dbReference type="PANTHER" id="PTHR23135:SF4">
    <property type="entry name" value="UDP-N-ACETYLMURAMOYL-L-ALANYL-D-GLUTAMATE--2,6-DIAMINOPIMELATE LIGASE MURE HOMOLOG, CHLOROPLASTIC"/>
    <property type="match status" value="1"/>
</dbReference>
<feature type="binding site" evidence="2">
    <location>
        <position position="193"/>
    </location>
    <ligand>
        <name>UDP-N-acetyl-alpha-D-muramoyl-L-alanyl-D-glutamate</name>
        <dbReference type="ChEBI" id="CHEBI:83900"/>
    </ligand>
</feature>
<comment type="caution">
    <text evidence="2">Lacks conserved residue(s) required for the propagation of feature annotation.</text>
</comment>
<accession>A0ABY5Y0T1</accession>
<dbReference type="InterPro" id="IPR036615">
    <property type="entry name" value="Mur_ligase_C_dom_sf"/>
</dbReference>
<evidence type="ECO:0000259" key="5">
    <source>
        <dbReference type="Pfam" id="PF08245"/>
    </source>
</evidence>
<protein>
    <recommendedName>
        <fullName evidence="2">UDP-N-acetylmuramoyl-L-alanyl-D-glutamate--2,6-diaminopimelate ligase</fullName>
        <ecNumber evidence="2">6.3.2.13</ecNumber>
    </recommendedName>
    <alternativeName>
        <fullName evidence="2">Meso-A2pm-adding enzyme</fullName>
    </alternativeName>
    <alternativeName>
        <fullName evidence="2">Meso-diaminopimelate-adding enzyme</fullName>
    </alternativeName>
    <alternativeName>
        <fullName evidence="2">UDP-MurNAc-L-Ala-D-Glu:meso-diaminopimelate ligase</fullName>
    </alternativeName>
    <alternativeName>
        <fullName evidence="2">UDP-MurNAc-tripeptide synthetase</fullName>
    </alternativeName>
    <alternativeName>
        <fullName evidence="2">UDP-N-acetylmuramyl-tripeptide synthetase</fullName>
    </alternativeName>
</protein>
<keyword evidence="2 3" id="KW-0961">Cell wall biogenesis/degradation</keyword>
<feature type="binding site" evidence="2">
    <location>
        <position position="474"/>
    </location>
    <ligand>
        <name>meso-2,6-diaminopimelate</name>
        <dbReference type="ChEBI" id="CHEBI:57791"/>
    </ligand>
</feature>
<keyword evidence="2" id="KW-0963">Cytoplasm</keyword>
<comment type="similarity">
    <text evidence="1 2">Belongs to the MurCDEF family. MurE subfamily.</text>
</comment>
<feature type="binding site" evidence="2">
    <location>
        <position position="23"/>
    </location>
    <ligand>
        <name>UDP-N-acetyl-alpha-D-muramoyl-L-alanyl-D-glutamate</name>
        <dbReference type="ChEBI" id="CHEBI:83900"/>
    </ligand>
</feature>
<feature type="binding site" evidence="2">
    <location>
        <position position="195"/>
    </location>
    <ligand>
        <name>UDP-N-acetyl-alpha-D-muramoyl-L-alanyl-D-glutamate</name>
        <dbReference type="ChEBI" id="CHEBI:83900"/>
    </ligand>
</feature>
<dbReference type="Pfam" id="PF02875">
    <property type="entry name" value="Mur_ligase_C"/>
    <property type="match status" value="1"/>
</dbReference>
<dbReference type="SUPFAM" id="SSF53623">
    <property type="entry name" value="MurD-like peptide ligases, catalytic domain"/>
    <property type="match status" value="1"/>
</dbReference>
<feature type="binding site" evidence="2">
    <location>
        <position position="187"/>
    </location>
    <ligand>
        <name>UDP-N-acetyl-alpha-D-muramoyl-L-alanyl-D-glutamate</name>
        <dbReference type="ChEBI" id="CHEBI:83900"/>
    </ligand>
</feature>
<dbReference type="HAMAP" id="MF_00208">
    <property type="entry name" value="MurE"/>
    <property type="match status" value="1"/>
</dbReference>
<dbReference type="Gene3D" id="3.40.1390.10">
    <property type="entry name" value="MurE/MurF, N-terminal domain"/>
    <property type="match status" value="1"/>
</dbReference>
<dbReference type="Pfam" id="PF08245">
    <property type="entry name" value="Mur_ligase_M"/>
    <property type="match status" value="1"/>
</dbReference>
<dbReference type="SUPFAM" id="SSF53244">
    <property type="entry name" value="MurD-like peptide ligases, peptide-binding domain"/>
    <property type="match status" value="1"/>
</dbReference>
<dbReference type="GO" id="GO:0008765">
    <property type="term" value="F:UDP-N-acetylmuramoylalanyl-D-glutamate-2,6-diaminopimelate ligase activity"/>
    <property type="evidence" value="ECO:0007669"/>
    <property type="project" value="UniProtKB-EC"/>
</dbReference>
<keyword evidence="2 6" id="KW-0436">Ligase</keyword>
<gene>
    <name evidence="2" type="primary">murE</name>
    <name evidence="6" type="ORF">JBF11_00105</name>
</gene>
<keyword evidence="2" id="KW-0547">Nucleotide-binding</keyword>
<dbReference type="NCBIfam" id="NF001126">
    <property type="entry name" value="PRK00139.1-4"/>
    <property type="match status" value="1"/>
</dbReference>
<evidence type="ECO:0000313" key="6">
    <source>
        <dbReference type="EMBL" id="UWX05775.1"/>
    </source>
</evidence>
<dbReference type="InterPro" id="IPR035911">
    <property type="entry name" value="MurE/MurF_N"/>
</dbReference>
<sequence length="502" mass="55538">MIKTFSELCGTIRENSLTLATDSRTVQKNDVFIFMPLALSSHKGTQFPAIKYIDDAIKNGADHIVLTQDCYAAYEKEFTANPGTAFTLVENVRQSLGELAQISFKTKDYPIPVIAIIGTNGKTTSSYLLEHLYEKCGKKPAVLGTVSYHWQGHFEDAPLTTPDCLTLHSALAEIKKAGCDVVIMEVSSHAIDQNRVAGIEFSGAIFTNLTQDHLDYHETMENYFQAKARLFQDMPKKNKAMSVFGNDEYGKRLITSCPAAQPFYLHQKGRADCSCVCTDSPIMHGQLKANSPAGLIIEHCYNGMKWELKTPLVGEHNACNILGVECLALQLGFSVDDLQKLSGFEGVPGRLERIYDSKKDVSYFVDYAHTPDALIHAQDALRKAGFKRIITVFGCGGDRDKTKRPLMGKAVAEASDIVILTSDNPRTEDPEQILDDIMPGLAAAKEVRRITNRKEALQCAAKISQNGDAVLIAGKGHETYQIIGKTKYHFSDQEIIREEICK</sequence>
<comment type="pathway">
    <text evidence="2 3">Cell wall biogenesis; peptidoglycan biosynthesis.</text>
</comment>
<keyword evidence="2 3" id="KW-0133">Cell shape</keyword>
<dbReference type="InterPro" id="IPR013221">
    <property type="entry name" value="Mur_ligase_cen"/>
</dbReference>
<dbReference type="InterPro" id="IPR004101">
    <property type="entry name" value="Mur_ligase_C"/>
</dbReference>
<dbReference type="PANTHER" id="PTHR23135">
    <property type="entry name" value="MUR LIGASE FAMILY MEMBER"/>
    <property type="match status" value="1"/>
</dbReference>
<feature type="binding site" evidence="2">
    <location>
        <position position="478"/>
    </location>
    <ligand>
        <name>meso-2,6-diaminopimelate</name>
        <dbReference type="ChEBI" id="CHEBI:57791"/>
    </ligand>
</feature>
<feature type="short sequence motif" description="Meso-diaminopimelate recognition motif" evidence="2">
    <location>
        <begin position="423"/>
        <end position="426"/>
    </location>
</feature>
<proteinExistence type="inferred from homology"/>
<feature type="binding site" evidence="2">
    <location>
        <begin position="423"/>
        <end position="426"/>
    </location>
    <ligand>
        <name>meso-2,6-diaminopimelate</name>
        <dbReference type="ChEBI" id="CHEBI:57791"/>
    </ligand>
</feature>
<comment type="PTM">
    <text evidence="2">Carboxylation is probably crucial for Mg(2+) binding and, consequently, for the gamma-phosphate positioning of ATP.</text>
</comment>
<feature type="binding site" evidence="2">
    <location>
        <begin position="118"/>
        <end position="124"/>
    </location>
    <ligand>
        <name>ATP</name>
        <dbReference type="ChEBI" id="CHEBI:30616"/>
    </ligand>
</feature>
<comment type="cofactor">
    <cofactor evidence="2">
        <name>Mg(2+)</name>
        <dbReference type="ChEBI" id="CHEBI:18420"/>
    </cofactor>
</comment>
<dbReference type="EMBL" id="CP065938">
    <property type="protein sequence ID" value="UWX05775.1"/>
    <property type="molecule type" value="Genomic_DNA"/>
</dbReference>
<dbReference type="InterPro" id="IPR036565">
    <property type="entry name" value="Mur-like_cat_sf"/>
</dbReference>
<dbReference type="Gene3D" id="3.90.190.20">
    <property type="entry name" value="Mur ligase, C-terminal domain"/>
    <property type="match status" value="1"/>
</dbReference>
<dbReference type="Gene3D" id="3.40.1190.10">
    <property type="entry name" value="Mur-like, catalytic domain"/>
    <property type="match status" value="1"/>
</dbReference>
<feature type="domain" description="Mur ligase C-terminal" evidence="4">
    <location>
        <begin position="349"/>
        <end position="476"/>
    </location>
</feature>
<evidence type="ECO:0000259" key="4">
    <source>
        <dbReference type="Pfam" id="PF02875"/>
    </source>
</evidence>
<keyword evidence="7" id="KW-1185">Reference proteome</keyword>
<feature type="modified residue" description="N6-carboxylysine" evidence="2">
    <location>
        <position position="227"/>
    </location>
</feature>
<feature type="domain" description="Mur ligase central" evidence="5">
    <location>
        <begin position="118"/>
        <end position="324"/>
    </location>
</feature>
<keyword evidence="2" id="KW-0067">ATP-binding</keyword>
<comment type="function">
    <text evidence="2">Catalyzes the addition of meso-diaminopimelic acid to the nucleotide precursor UDP-N-acetylmuramoyl-L-alanyl-D-glutamate (UMAG) in the biosynthesis of bacterial cell-wall peptidoglycan.</text>
</comment>
<dbReference type="RefSeq" id="WP_334315360.1">
    <property type="nucleotide sequence ID" value="NZ_CP065938.1"/>
</dbReference>
<dbReference type="SUPFAM" id="SSF63418">
    <property type="entry name" value="MurE/MurF N-terminal domain"/>
    <property type="match status" value="1"/>
</dbReference>
<evidence type="ECO:0000256" key="2">
    <source>
        <dbReference type="HAMAP-Rule" id="MF_00208"/>
    </source>
</evidence>